<reference evidence="3 4" key="1">
    <citation type="submission" date="2019-04" db="EMBL/GenBank/DDBJ databases">
        <title>Genome of a novel bacterium Candidatus Jettenia ecosi reconstructed from metagenome of an anammox bioreactor.</title>
        <authorList>
            <person name="Mardanov A.V."/>
            <person name="Beletsky A.V."/>
            <person name="Ravin N.V."/>
            <person name="Botchkova E.A."/>
            <person name="Litti Y.V."/>
            <person name="Nozhevnikova A.N."/>
        </authorList>
    </citation>
    <scope>NUCLEOTIDE SEQUENCE [LARGE SCALE GENOMIC DNA]</scope>
    <source>
        <strain evidence="3">J2</strain>
    </source>
</reference>
<dbReference type="InterPro" id="IPR029060">
    <property type="entry name" value="PIN-like_dom_sf"/>
</dbReference>
<feature type="domain" description="PIN" evidence="2">
    <location>
        <begin position="3"/>
        <end position="119"/>
    </location>
</feature>
<dbReference type="InterPro" id="IPR044153">
    <property type="entry name" value="PIN_Pae0151-like"/>
</dbReference>
<proteinExistence type="predicted"/>
<dbReference type="SUPFAM" id="SSF88723">
    <property type="entry name" value="PIN domain-like"/>
    <property type="match status" value="1"/>
</dbReference>
<dbReference type="Gene3D" id="3.40.50.1010">
    <property type="entry name" value="5'-nuclease"/>
    <property type="match status" value="1"/>
</dbReference>
<dbReference type="InterPro" id="IPR051619">
    <property type="entry name" value="TypeII_TA_RNase_PINc/VapC"/>
</dbReference>
<name>A0A533QG06_9BACT</name>
<dbReference type="InterPro" id="IPR002716">
    <property type="entry name" value="PIN_dom"/>
</dbReference>
<dbReference type="CDD" id="cd09873">
    <property type="entry name" value="PIN_Pae0151-like"/>
    <property type="match status" value="1"/>
</dbReference>
<evidence type="ECO:0000313" key="3">
    <source>
        <dbReference type="EMBL" id="TLD41581.1"/>
    </source>
</evidence>
<dbReference type="Proteomes" id="UP000319783">
    <property type="component" value="Unassembled WGS sequence"/>
</dbReference>
<organism evidence="3 4">
    <name type="scientific">Candidatus Jettenia ecosi</name>
    <dbReference type="NCBI Taxonomy" id="2494326"/>
    <lineage>
        <taxon>Bacteria</taxon>
        <taxon>Pseudomonadati</taxon>
        <taxon>Planctomycetota</taxon>
        <taxon>Candidatus Brocadiia</taxon>
        <taxon>Candidatus Brocadiales</taxon>
        <taxon>Candidatus Brocadiaceae</taxon>
        <taxon>Candidatus Jettenia</taxon>
    </lineage>
</organism>
<protein>
    <recommendedName>
        <fullName evidence="2">PIN domain-containing protein</fullName>
    </recommendedName>
</protein>
<dbReference type="Pfam" id="PF01850">
    <property type="entry name" value="PIN"/>
    <property type="match status" value="1"/>
</dbReference>
<dbReference type="AlphaFoldDB" id="A0A533QG06"/>
<dbReference type="EMBL" id="SULG01000042">
    <property type="protein sequence ID" value="TLD41581.1"/>
    <property type="molecule type" value="Genomic_DNA"/>
</dbReference>
<accession>A0A533QG06</accession>
<keyword evidence="1" id="KW-0460">Magnesium</keyword>
<dbReference type="PANTHER" id="PTHR35901">
    <property type="entry name" value="RIBONUCLEASE VAPC3"/>
    <property type="match status" value="1"/>
</dbReference>
<gene>
    <name evidence="3" type="ORF">JETT_2127</name>
</gene>
<dbReference type="PANTHER" id="PTHR35901:SF1">
    <property type="entry name" value="EXONUCLEASE VAPC9"/>
    <property type="match status" value="1"/>
</dbReference>
<comment type="caution">
    <text evidence="3">The sequence shown here is derived from an EMBL/GenBank/DDBJ whole genome shotgun (WGS) entry which is preliminary data.</text>
</comment>
<evidence type="ECO:0000313" key="4">
    <source>
        <dbReference type="Proteomes" id="UP000319783"/>
    </source>
</evidence>
<sequence>MEIVADASAFLAVVLNESDRDWVINKTLEKIVSPEILPYEIGNALIAIRKKGSLNDREVLKAYDISQRIAVKLVPVKIHDAIKIALRFSIYAYDAYYLQCCVENKLPLISLDDRMCYAARNLSIKVVE</sequence>
<evidence type="ECO:0000256" key="1">
    <source>
        <dbReference type="ARBA" id="ARBA00022842"/>
    </source>
</evidence>
<evidence type="ECO:0000259" key="2">
    <source>
        <dbReference type="Pfam" id="PF01850"/>
    </source>
</evidence>